<evidence type="ECO:0000256" key="6">
    <source>
        <dbReference type="SAM" id="Phobius"/>
    </source>
</evidence>
<dbReference type="InterPro" id="IPR012336">
    <property type="entry name" value="Thioredoxin-like_fold"/>
</dbReference>
<evidence type="ECO:0000256" key="4">
    <source>
        <dbReference type="ARBA" id="ARBA00023157"/>
    </source>
</evidence>
<evidence type="ECO:0000313" key="9">
    <source>
        <dbReference type="Proteomes" id="UP000075950"/>
    </source>
</evidence>
<dbReference type="AlphaFoldDB" id="A0A142NPJ6"/>
<evidence type="ECO:0000256" key="1">
    <source>
        <dbReference type="ARBA" id="ARBA00005791"/>
    </source>
</evidence>
<reference evidence="9" key="1">
    <citation type="submission" date="2016-03" db="EMBL/GenBank/DDBJ databases">
        <authorList>
            <person name="Ploux O."/>
        </authorList>
    </citation>
    <scope>NUCLEOTIDE SEQUENCE [LARGE SCALE GENOMIC DNA]</scope>
    <source>
        <strain evidence="9">BS258</strain>
    </source>
</reference>
<dbReference type="GO" id="GO:0016491">
    <property type="term" value="F:oxidoreductase activity"/>
    <property type="evidence" value="ECO:0007669"/>
    <property type="project" value="UniProtKB-KW"/>
</dbReference>
<dbReference type="PANTHER" id="PTHR13887">
    <property type="entry name" value="GLUTATHIONE S-TRANSFERASE KAPPA"/>
    <property type="match status" value="1"/>
</dbReference>
<dbReference type="SUPFAM" id="SSF52833">
    <property type="entry name" value="Thioredoxin-like"/>
    <property type="match status" value="1"/>
</dbReference>
<dbReference type="Pfam" id="PF13462">
    <property type="entry name" value="Thioredoxin_4"/>
    <property type="match status" value="1"/>
</dbReference>
<feature type="transmembrane region" description="Helical" evidence="6">
    <location>
        <begin position="9"/>
        <end position="30"/>
    </location>
</feature>
<dbReference type="Proteomes" id="UP000075950">
    <property type="component" value="Chromosome"/>
</dbReference>
<gene>
    <name evidence="8" type="ORF">A2T55_14155</name>
</gene>
<accession>A0A142NPJ6</accession>
<evidence type="ECO:0000256" key="2">
    <source>
        <dbReference type="ARBA" id="ARBA00022729"/>
    </source>
</evidence>
<dbReference type="KEGG" id="bly:A2T55_14155"/>
<dbReference type="EMBL" id="CP014869">
    <property type="protein sequence ID" value="AMT94746.1"/>
    <property type="molecule type" value="Genomic_DNA"/>
</dbReference>
<protein>
    <recommendedName>
        <fullName evidence="7">Thioredoxin domain-containing protein</fullName>
    </recommendedName>
</protein>
<sequence>MLRTERGPMFWLVPLTVIILATVVIGIVIANQGGSDADAQEESSSSQNGSAEDDVDLSFVEHRDPAETNAVGDVDAPVTLVMYSDYQCPYCAAWNEDTLPAMMDYVDSGDLRIEMRDLAVFGEESERAARAAFAAGEQDEYWDYHNALFEGGEHRPKSQLDDDSLVSLGEDLGLDPMQFKQDMNSTEAHDQFETVAAEGQSIGVSSTPAFVIGGKPLLGAQPTQQFTDAVDAALARAES</sequence>
<evidence type="ECO:0000256" key="5">
    <source>
        <dbReference type="ARBA" id="ARBA00023284"/>
    </source>
</evidence>
<keyword evidence="3" id="KW-0560">Oxidoreductase</keyword>
<keyword evidence="6" id="KW-0472">Membrane</keyword>
<evidence type="ECO:0000256" key="3">
    <source>
        <dbReference type="ARBA" id="ARBA00023002"/>
    </source>
</evidence>
<keyword evidence="2" id="KW-0732">Signal</keyword>
<dbReference type="InterPro" id="IPR036249">
    <property type="entry name" value="Thioredoxin-like_sf"/>
</dbReference>
<keyword evidence="6" id="KW-1133">Transmembrane helix</keyword>
<proteinExistence type="inferred from homology"/>
<name>A0A142NPJ6_BRELN</name>
<comment type="similarity">
    <text evidence="1">Belongs to the thioredoxin family. DsbA subfamily.</text>
</comment>
<dbReference type="PROSITE" id="PS51352">
    <property type="entry name" value="THIOREDOXIN_2"/>
    <property type="match status" value="1"/>
</dbReference>
<dbReference type="InterPro" id="IPR013766">
    <property type="entry name" value="Thioredoxin_domain"/>
</dbReference>
<keyword evidence="4" id="KW-1015">Disulfide bond</keyword>
<evidence type="ECO:0000313" key="8">
    <source>
        <dbReference type="EMBL" id="AMT94746.1"/>
    </source>
</evidence>
<dbReference type="Gene3D" id="3.40.30.10">
    <property type="entry name" value="Glutaredoxin"/>
    <property type="match status" value="1"/>
</dbReference>
<dbReference type="PANTHER" id="PTHR13887:SF14">
    <property type="entry name" value="DISULFIDE BOND FORMATION PROTEIN D"/>
    <property type="match status" value="1"/>
</dbReference>
<organism evidence="8 9">
    <name type="scientific">Brevibacterium linens</name>
    <dbReference type="NCBI Taxonomy" id="1703"/>
    <lineage>
        <taxon>Bacteria</taxon>
        <taxon>Bacillati</taxon>
        <taxon>Actinomycetota</taxon>
        <taxon>Actinomycetes</taxon>
        <taxon>Micrococcales</taxon>
        <taxon>Brevibacteriaceae</taxon>
        <taxon>Brevibacterium</taxon>
    </lineage>
</organism>
<evidence type="ECO:0000259" key="7">
    <source>
        <dbReference type="PROSITE" id="PS51352"/>
    </source>
</evidence>
<keyword evidence="5" id="KW-0676">Redox-active center</keyword>
<dbReference type="RefSeq" id="WP_062862311.1">
    <property type="nucleotide sequence ID" value="NZ_CP014869.1"/>
</dbReference>
<feature type="domain" description="Thioredoxin" evidence="7">
    <location>
        <begin position="31"/>
        <end position="235"/>
    </location>
</feature>
<keyword evidence="6" id="KW-0812">Transmembrane</keyword>